<dbReference type="Proteomes" id="UP001163324">
    <property type="component" value="Chromosome 3"/>
</dbReference>
<organism evidence="1 2">
    <name type="scientific">Trichothecium roseum</name>
    <dbReference type="NCBI Taxonomy" id="47278"/>
    <lineage>
        <taxon>Eukaryota</taxon>
        <taxon>Fungi</taxon>
        <taxon>Dikarya</taxon>
        <taxon>Ascomycota</taxon>
        <taxon>Pezizomycotina</taxon>
        <taxon>Sordariomycetes</taxon>
        <taxon>Hypocreomycetidae</taxon>
        <taxon>Hypocreales</taxon>
        <taxon>Hypocreales incertae sedis</taxon>
        <taxon>Trichothecium</taxon>
    </lineage>
</organism>
<proteinExistence type="predicted"/>
<reference evidence="1" key="1">
    <citation type="submission" date="2022-10" db="EMBL/GenBank/DDBJ databases">
        <title>Complete Genome of Trichothecium roseum strain YXFP-22015, a Plant Pathogen Isolated from Citrus.</title>
        <authorList>
            <person name="Wang Y."/>
            <person name="Zhu L."/>
        </authorList>
    </citation>
    <scope>NUCLEOTIDE SEQUENCE</scope>
    <source>
        <strain evidence="1">YXFP-22015</strain>
    </source>
</reference>
<evidence type="ECO:0000313" key="1">
    <source>
        <dbReference type="EMBL" id="KAI9902243.1"/>
    </source>
</evidence>
<keyword evidence="2" id="KW-1185">Reference proteome</keyword>
<gene>
    <name evidence="1" type="ORF">N3K66_004060</name>
</gene>
<dbReference type="EMBL" id="CM047942">
    <property type="protein sequence ID" value="KAI9902243.1"/>
    <property type="molecule type" value="Genomic_DNA"/>
</dbReference>
<protein>
    <submittedName>
        <fullName evidence="1">Uncharacterized protein</fullName>
    </submittedName>
</protein>
<accession>A0ACC0V783</accession>
<sequence length="232" mass="24971">MNPDNSDPQGSRPDNRDSAGAGGDKDNNTHTTHTINLPYVPRNASPRQSPNIDPIPRITMPGSSSSEQQQPATTPTPTLKELAEGLQGKVVDDVGNIVDDEGKALGRVEGDLPSMVGQKVDDEGLVFDSEGQAVGYVVDNYSRQKLFDLGGGMKADAEGNIYNQDGNVIGKLNGQPDFSKNTFESEARPKPCYSAPNPAATPRPDEVYLDVKSTHDGIQIILKIPTIFNRDR</sequence>
<evidence type="ECO:0000313" key="2">
    <source>
        <dbReference type="Proteomes" id="UP001163324"/>
    </source>
</evidence>
<comment type="caution">
    <text evidence="1">The sequence shown here is derived from an EMBL/GenBank/DDBJ whole genome shotgun (WGS) entry which is preliminary data.</text>
</comment>
<name>A0ACC0V783_9HYPO</name>